<dbReference type="Proteomes" id="UP000185093">
    <property type="component" value="Unassembled WGS sequence"/>
</dbReference>
<dbReference type="InterPro" id="IPR040442">
    <property type="entry name" value="Pyrv_kinase-like_dom_sf"/>
</dbReference>
<dbReference type="InterPro" id="IPR018523">
    <property type="entry name" value="Isocitrate_lyase_ph_CS"/>
</dbReference>
<dbReference type="PROSITE" id="PS00161">
    <property type="entry name" value="ISOCITRATE_LYASE"/>
    <property type="match status" value="1"/>
</dbReference>
<dbReference type="GO" id="GO:0016829">
    <property type="term" value="F:lyase activity"/>
    <property type="evidence" value="ECO:0007669"/>
    <property type="project" value="UniProtKB-KW"/>
</dbReference>
<evidence type="ECO:0000313" key="1">
    <source>
        <dbReference type="EMBL" id="SIN71440.1"/>
    </source>
</evidence>
<dbReference type="InterPro" id="IPR015813">
    <property type="entry name" value="Pyrv/PenolPyrv_kinase-like_dom"/>
</dbReference>
<organism evidence="1 2">
    <name type="scientific">Acetomicrobium flavidum</name>
    <dbReference type="NCBI Taxonomy" id="49896"/>
    <lineage>
        <taxon>Bacteria</taxon>
        <taxon>Thermotogati</taxon>
        <taxon>Synergistota</taxon>
        <taxon>Synergistia</taxon>
        <taxon>Synergistales</taxon>
        <taxon>Acetomicrobiaceae</taxon>
        <taxon>Acetomicrobium</taxon>
    </lineage>
</organism>
<keyword evidence="2" id="KW-1185">Reference proteome</keyword>
<sequence>MGKTESVRKRFATMLEDDGIIVAPGCYDALSARIIEATGHECAYMTGFGTSASLLGLPDMGFITMSEMIDNARRIAGAVNIPVIADADTGYGNALNVCRTVREYEQSGVAAIHIEDQTFPKRCGHLEGKEVVSSSEMVQKIRAACDARTDPNFKIIARTDARAVMGLEESIRRAREYYDAGADVIFVESPYSADEFKQISEELKGIPLLANMAEGGKSPMLSADELERLGYKIVIFPVGLLFSATKAMYSLAEEIRVKKTDRDVQDQMWSFKQFTDFIGVSKCNELSQKYKTN</sequence>
<dbReference type="Pfam" id="PF13714">
    <property type="entry name" value="PEP_mutase"/>
    <property type="match status" value="1"/>
</dbReference>
<dbReference type="PANTHER" id="PTHR42905:SF5">
    <property type="entry name" value="CARBOXYVINYL-CARBOXYPHOSPHONATE PHOSPHORYLMUTASE, CHLOROPLASTIC"/>
    <property type="match status" value="1"/>
</dbReference>
<accession>A0ABY1JE40</accession>
<reference evidence="1 2" key="1">
    <citation type="submission" date="2016-11" db="EMBL/GenBank/DDBJ databases">
        <authorList>
            <person name="Varghese N."/>
            <person name="Submissions S."/>
        </authorList>
    </citation>
    <scope>NUCLEOTIDE SEQUENCE [LARGE SCALE GENOMIC DNA]</scope>
    <source>
        <strain evidence="1 2">DSM 20664</strain>
    </source>
</reference>
<protein>
    <submittedName>
        <fullName evidence="1">2,3-dimethylmalate lyase</fullName>
    </submittedName>
</protein>
<dbReference type="CDD" id="cd00377">
    <property type="entry name" value="ICL_PEPM"/>
    <property type="match status" value="1"/>
</dbReference>
<name>A0ABY1JE40_9BACT</name>
<dbReference type="RefSeq" id="WP_014807568.1">
    <property type="nucleotide sequence ID" value="NZ_FSQZ01000001.1"/>
</dbReference>
<dbReference type="SUPFAM" id="SSF51621">
    <property type="entry name" value="Phosphoenolpyruvate/pyruvate domain"/>
    <property type="match status" value="1"/>
</dbReference>
<dbReference type="InterPro" id="IPR039556">
    <property type="entry name" value="ICL/PEPM"/>
</dbReference>
<dbReference type="EMBL" id="FSQZ01000001">
    <property type="protein sequence ID" value="SIN71440.1"/>
    <property type="molecule type" value="Genomic_DNA"/>
</dbReference>
<comment type="caution">
    <text evidence="1">The sequence shown here is derived from an EMBL/GenBank/DDBJ whole genome shotgun (WGS) entry which is preliminary data.</text>
</comment>
<keyword evidence="1" id="KW-0456">Lyase</keyword>
<dbReference type="Gene3D" id="3.20.20.60">
    <property type="entry name" value="Phosphoenolpyruvate-binding domains"/>
    <property type="match status" value="1"/>
</dbReference>
<dbReference type="PANTHER" id="PTHR42905">
    <property type="entry name" value="PHOSPHOENOLPYRUVATE CARBOXYLASE"/>
    <property type="match status" value="1"/>
</dbReference>
<evidence type="ECO:0000313" key="2">
    <source>
        <dbReference type="Proteomes" id="UP000185093"/>
    </source>
</evidence>
<gene>
    <name evidence="1" type="ORF">SAMN05444368_1428</name>
</gene>
<proteinExistence type="predicted"/>